<accession>A0A224YEC3</accession>
<protein>
    <submittedName>
        <fullName evidence="2">Uncharacterized protein</fullName>
    </submittedName>
</protein>
<feature type="region of interest" description="Disordered" evidence="1">
    <location>
        <begin position="1"/>
        <end position="88"/>
    </location>
</feature>
<dbReference type="AlphaFoldDB" id="A0A224YEC3"/>
<name>A0A224YEC3_9ACAR</name>
<reference evidence="2" key="1">
    <citation type="journal article" date="2017" name="Parasit. Vectors">
        <title>Sialotranscriptomics of Rhipicephalus zambeziensis reveals intricate expression profiles of secretory proteins and suggests tight temporal transcriptional regulation during blood-feeding.</title>
        <authorList>
            <person name="de Castro M.H."/>
            <person name="de Klerk D."/>
            <person name="Pienaar R."/>
            <person name="Rees D.J.G."/>
            <person name="Mans B.J."/>
        </authorList>
    </citation>
    <scope>NUCLEOTIDE SEQUENCE</scope>
    <source>
        <tissue evidence="2">Salivary glands</tissue>
    </source>
</reference>
<feature type="compositionally biased region" description="Basic and acidic residues" evidence="1">
    <location>
        <begin position="77"/>
        <end position="88"/>
    </location>
</feature>
<evidence type="ECO:0000256" key="1">
    <source>
        <dbReference type="SAM" id="MobiDB-lite"/>
    </source>
</evidence>
<dbReference type="EMBL" id="GFPF01002923">
    <property type="protein sequence ID" value="MAA14069.1"/>
    <property type="molecule type" value="Transcribed_RNA"/>
</dbReference>
<organism evidence="2">
    <name type="scientific">Rhipicephalus zambeziensis</name>
    <dbReference type="NCBI Taxonomy" id="60191"/>
    <lineage>
        <taxon>Eukaryota</taxon>
        <taxon>Metazoa</taxon>
        <taxon>Ecdysozoa</taxon>
        <taxon>Arthropoda</taxon>
        <taxon>Chelicerata</taxon>
        <taxon>Arachnida</taxon>
        <taxon>Acari</taxon>
        <taxon>Parasitiformes</taxon>
        <taxon>Ixodida</taxon>
        <taxon>Ixodoidea</taxon>
        <taxon>Ixodidae</taxon>
        <taxon>Rhipicephalinae</taxon>
        <taxon>Rhipicephalus</taxon>
        <taxon>Rhipicephalus</taxon>
    </lineage>
</organism>
<proteinExistence type="predicted"/>
<sequence length="88" mass="10181">MGGKTPRALGGYRQQPVYHQSPRASDLKNLRLQAEPTSPQSSGRVRPQTPRENRSLRRAILDVHERRRPKPRAVFRNGREDSTRARRL</sequence>
<evidence type="ECO:0000313" key="2">
    <source>
        <dbReference type="EMBL" id="MAA14069.1"/>
    </source>
</evidence>
<feature type="compositionally biased region" description="Basic and acidic residues" evidence="1">
    <location>
        <begin position="49"/>
        <end position="65"/>
    </location>
</feature>